<evidence type="ECO:0000256" key="8">
    <source>
        <dbReference type="SAM" id="SignalP"/>
    </source>
</evidence>
<dbReference type="STRING" id="41427.A0A182JII8"/>
<dbReference type="PANTHER" id="PTHR15819:SF11">
    <property type="entry name" value="MID1, ISOFORM A"/>
    <property type="match status" value="1"/>
</dbReference>
<feature type="signal peptide" evidence="8">
    <location>
        <begin position="1"/>
        <end position="23"/>
    </location>
</feature>
<dbReference type="PANTHER" id="PTHR15819">
    <property type="entry name" value="TRANSMEMBRANE PROTEIN FAM155"/>
    <property type="match status" value="1"/>
</dbReference>
<protein>
    <submittedName>
        <fullName evidence="9">Uncharacterized protein</fullName>
    </submittedName>
</protein>
<evidence type="ECO:0000256" key="6">
    <source>
        <dbReference type="ARBA" id="ARBA00029445"/>
    </source>
</evidence>
<dbReference type="GO" id="GO:0005886">
    <property type="term" value="C:plasma membrane"/>
    <property type="evidence" value="ECO:0007669"/>
    <property type="project" value="TreeGrafter"/>
</dbReference>
<keyword evidence="5" id="KW-0325">Glycoprotein</keyword>
<dbReference type="AlphaFoldDB" id="A0A182JII8"/>
<reference evidence="9" key="1">
    <citation type="submission" date="2022-08" db="UniProtKB">
        <authorList>
            <consortium name="EnsemblMetazoa"/>
        </authorList>
    </citation>
    <scope>IDENTIFICATION</scope>
    <source>
        <strain evidence="9">EBRO</strain>
    </source>
</reference>
<comment type="subcellular location">
    <subcellularLocation>
        <location evidence="1">Membrane</location>
        <topology evidence="1">Multi-pass membrane protein</topology>
    </subcellularLocation>
</comment>
<evidence type="ECO:0000256" key="1">
    <source>
        <dbReference type="ARBA" id="ARBA00004141"/>
    </source>
</evidence>
<accession>A0A182JII8</accession>
<evidence type="ECO:0000256" key="7">
    <source>
        <dbReference type="SAM" id="MobiDB-lite"/>
    </source>
</evidence>
<keyword evidence="8" id="KW-0732">Signal</keyword>
<dbReference type="EnsemblMetazoa" id="AATE018722-RA">
    <property type="protein sequence ID" value="AATE018722-PA.1"/>
    <property type="gene ID" value="AATE018722"/>
</dbReference>
<feature type="region of interest" description="Disordered" evidence="7">
    <location>
        <begin position="20"/>
        <end position="41"/>
    </location>
</feature>
<dbReference type="GO" id="GO:0098703">
    <property type="term" value="P:calcium ion import across plasma membrane"/>
    <property type="evidence" value="ECO:0007669"/>
    <property type="project" value="TreeGrafter"/>
</dbReference>
<dbReference type="GO" id="GO:0015275">
    <property type="term" value="F:stretch-activated, monoatomic cation-selective, calcium channel activity"/>
    <property type="evidence" value="ECO:0007669"/>
    <property type="project" value="TreeGrafter"/>
</dbReference>
<evidence type="ECO:0000256" key="5">
    <source>
        <dbReference type="ARBA" id="ARBA00023180"/>
    </source>
</evidence>
<evidence type="ECO:0000256" key="4">
    <source>
        <dbReference type="ARBA" id="ARBA00023136"/>
    </source>
</evidence>
<evidence type="ECO:0000313" key="9">
    <source>
        <dbReference type="EnsemblMetazoa" id="AATE018722-PA.1"/>
    </source>
</evidence>
<keyword evidence="2" id="KW-0812">Transmembrane</keyword>
<sequence>MRPGPGLVVMALAFISGARRGTGQQSSSASQSGKLGKFGEDNTAGDGALARINPWLSACDLEQPNSAPDLQGKWRPVCGKGSVFVPFLRERLPGDVNCGPHPALHQAWSGLEEPVKLMASTVSGKSNRRDRNPDVSIVELRSVVGRADVEGNQSAHLGNALHNAAYADVLSGGAGCAGRLTELLETDALAARITCEFTEVLIRYDCGQPYSIIHHCEDCKLPSKAAQVS</sequence>
<feature type="chain" id="PRO_5043814369" evidence="8">
    <location>
        <begin position="24"/>
        <end position="229"/>
    </location>
</feature>
<dbReference type="InterPro" id="IPR055288">
    <property type="entry name" value="NALCN_aux_factor_1/2"/>
</dbReference>
<name>A0A182JII8_ANOAO</name>
<keyword evidence="3" id="KW-1133">Transmembrane helix</keyword>
<comment type="similarity">
    <text evidence="6">Belongs to the NALF family.</text>
</comment>
<evidence type="ECO:0000256" key="2">
    <source>
        <dbReference type="ARBA" id="ARBA00022692"/>
    </source>
</evidence>
<organism evidence="9">
    <name type="scientific">Anopheles atroparvus</name>
    <name type="common">European mosquito</name>
    <dbReference type="NCBI Taxonomy" id="41427"/>
    <lineage>
        <taxon>Eukaryota</taxon>
        <taxon>Metazoa</taxon>
        <taxon>Ecdysozoa</taxon>
        <taxon>Arthropoda</taxon>
        <taxon>Hexapoda</taxon>
        <taxon>Insecta</taxon>
        <taxon>Pterygota</taxon>
        <taxon>Neoptera</taxon>
        <taxon>Endopterygota</taxon>
        <taxon>Diptera</taxon>
        <taxon>Nematocera</taxon>
        <taxon>Culicoidea</taxon>
        <taxon>Culicidae</taxon>
        <taxon>Anophelinae</taxon>
        <taxon>Anopheles</taxon>
    </lineage>
</organism>
<keyword evidence="4" id="KW-0472">Membrane</keyword>
<proteinExistence type="inferred from homology"/>
<evidence type="ECO:0000256" key="3">
    <source>
        <dbReference type="ARBA" id="ARBA00022989"/>
    </source>
</evidence>
<dbReference type="VEuPathDB" id="VectorBase:AATE018722"/>